<dbReference type="Proteomes" id="UP000007383">
    <property type="component" value="Chromosome"/>
</dbReference>
<gene>
    <name evidence="3" type="ordered locus">Spiaf_0868</name>
</gene>
<dbReference type="InterPro" id="IPR012337">
    <property type="entry name" value="RNaseH-like_sf"/>
</dbReference>
<protein>
    <submittedName>
        <fullName evidence="3">Transposase</fullName>
    </submittedName>
</protein>
<dbReference type="KEGG" id="sfc:Spiaf_0868"/>
<proteinExistence type="inferred from homology"/>
<dbReference type="STRING" id="889378.Spiaf_0868"/>
<dbReference type="eggNOG" id="COG4584">
    <property type="taxonomic scope" value="Bacteria"/>
</dbReference>
<dbReference type="InterPro" id="IPR054353">
    <property type="entry name" value="IstA-like_C"/>
</dbReference>
<feature type="domain" description="Integrase catalytic" evidence="2">
    <location>
        <begin position="112"/>
        <end position="287"/>
    </location>
</feature>
<dbReference type="GO" id="GO:0015074">
    <property type="term" value="P:DNA integration"/>
    <property type="evidence" value="ECO:0007669"/>
    <property type="project" value="InterPro"/>
</dbReference>
<evidence type="ECO:0000256" key="1">
    <source>
        <dbReference type="ARBA" id="ARBA00009277"/>
    </source>
</evidence>
<organism evidence="3 4">
    <name type="scientific">Spirochaeta africana (strain ATCC 700263 / DSM 8902 / Z-7692)</name>
    <dbReference type="NCBI Taxonomy" id="889378"/>
    <lineage>
        <taxon>Bacteria</taxon>
        <taxon>Pseudomonadati</taxon>
        <taxon>Spirochaetota</taxon>
        <taxon>Spirochaetia</taxon>
        <taxon>Spirochaetales</taxon>
        <taxon>Spirochaetaceae</taxon>
        <taxon>Spirochaeta</taxon>
    </lineage>
</organism>
<dbReference type="PANTHER" id="PTHR35004">
    <property type="entry name" value="TRANSPOSASE RV3428C-RELATED"/>
    <property type="match status" value="1"/>
</dbReference>
<reference evidence="4" key="1">
    <citation type="journal article" date="2013" name="Stand. Genomic Sci.">
        <title>Complete genome sequence of the halophilic bacterium Spirochaeta africana type strain (Z-7692(T)) from the alkaline Lake Magadi in the East African Rift.</title>
        <authorList>
            <person name="Liolos K."/>
            <person name="Abt B."/>
            <person name="Scheuner C."/>
            <person name="Teshima H."/>
            <person name="Held B."/>
            <person name="Lapidus A."/>
            <person name="Nolan M."/>
            <person name="Lucas S."/>
            <person name="Deshpande S."/>
            <person name="Cheng J.F."/>
            <person name="Tapia R."/>
            <person name="Goodwin L.A."/>
            <person name="Pitluck S."/>
            <person name="Pagani I."/>
            <person name="Ivanova N."/>
            <person name="Mavromatis K."/>
            <person name="Mikhailova N."/>
            <person name="Huntemann M."/>
            <person name="Pati A."/>
            <person name="Chen A."/>
            <person name="Palaniappan K."/>
            <person name="Land M."/>
            <person name="Rohde M."/>
            <person name="Tindall B.J."/>
            <person name="Detter J.C."/>
            <person name="Goker M."/>
            <person name="Bristow J."/>
            <person name="Eisen J.A."/>
            <person name="Markowitz V."/>
            <person name="Hugenholtz P."/>
            <person name="Woyke T."/>
            <person name="Klenk H.P."/>
            <person name="Kyrpides N.C."/>
        </authorList>
    </citation>
    <scope>NUCLEOTIDE SEQUENCE</scope>
    <source>
        <strain evidence="4">ATCC 700263 / DSM 8902 / Z-7692</strain>
    </source>
</reference>
<dbReference type="Pfam" id="PF00665">
    <property type="entry name" value="rve"/>
    <property type="match status" value="1"/>
</dbReference>
<evidence type="ECO:0000259" key="2">
    <source>
        <dbReference type="PROSITE" id="PS50994"/>
    </source>
</evidence>
<dbReference type="Gene3D" id="3.30.420.10">
    <property type="entry name" value="Ribonuclease H-like superfamily/Ribonuclease H"/>
    <property type="match status" value="1"/>
</dbReference>
<dbReference type="Gene3D" id="1.10.260.40">
    <property type="entry name" value="lambda repressor-like DNA-binding domains"/>
    <property type="match status" value="1"/>
</dbReference>
<dbReference type="InterPro" id="IPR010982">
    <property type="entry name" value="Lambda_DNA-bd_dom_sf"/>
</dbReference>
<dbReference type="EMBL" id="CP003282">
    <property type="protein sequence ID" value="AFG36959.1"/>
    <property type="molecule type" value="Genomic_DNA"/>
</dbReference>
<comment type="similarity">
    <text evidence="1">Belongs to the transposase IS21/IS408/IS1162 family.</text>
</comment>
<dbReference type="InterPro" id="IPR001584">
    <property type="entry name" value="Integrase_cat-core"/>
</dbReference>
<dbReference type="GO" id="GO:0003677">
    <property type="term" value="F:DNA binding"/>
    <property type="evidence" value="ECO:0007669"/>
    <property type="project" value="InterPro"/>
</dbReference>
<dbReference type="SUPFAM" id="SSF53098">
    <property type="entry name" value="Ribonuclease H-like"/>
    <property type="match status" value="1"/>
</dbReference>
<dbReference type="InterPro" id="IPR036397">
    <property type="entry name" value="RNaseH_sf"/>
</dbReference>
<dbReference type="PANTHER" id="PTHR35004:SF6">
    <property type="entry name" value="TRANSPOSASE"/>
    <property type="match status" value="1"/>
</dbReference>
<dbReference type="AlphaFoldDB" id="H9UHG6"/>
<dbReference type="InterPro" id="IPR001387">
    <property type="entry name" value="Cro/C1-type_HTH"/>
</dbReference>
<evidence type="ECO:0000313" key="3">
    <source>
        <dbReference type="EMBL" id="AFG36959.1"/>
    </source>
</evidence>
<dbReference type="Pfam" id="PF01381">
    <property type="entry name" value="HTH_3"/>
    <property type="match status" value="1"/>
</dbReference>
<dbReference type="NCBIfam" id="NF033546">
    <property type="entry name" value="transpos_IS21"/>
    <property type="match status" value="1"/>
</dbReference>
<evidence type="ECO:0000313" key="4">
    <source>
        <dbReference type="Proteomes" id="UP000007383"/>
    </source>
</evidence>
<dbReference type="OrthoDB" id="92877at2"/>
<keyword evidence="4" id="KW-1185">Reference proteome</keyword>
<sequence length="428" mass="49192">MCRKEDRMHTARILKGLGHTQAEIADALGVSTRMVRNYLTKEVGTTPRKSRVSKLADFCDMIEERLDENLYCNLVPLFERMVTAGFTGQMTILRDYVRTRRKVLAARAIWRFETEPGQQAQVDWKECGTWQIDGREQKLYAFVMLLGYSRKPFVLFTTDMTLPTLLQAHLLAFAWFGAVPCEILYDNMKTAWINQSGVWTVNSQLLALASSCGFVPKRCQIRRPQTKGKVERFIGYLANNFLTRPHVTDSNSIAQLNAYVFRWLIDVDEKQIGGVRKTRRERFAEEKPYMHSWVPEAAPDVRLTKDLVISREGTIRFQTNRYSVDAQYIGQIVTLKANTITRKMEIWHEGNCIRTCLLHPKGACIDDIRKEDTAALIGRWKRENQRSAPETQKTVKLPNPPEHVVAGYGIDVEVRHPSVFDSLMQESA</sequence>
<dbReference type="CDD" id="cd00093">
    <property type="entry name" value="HTH_XRE"/>
    <property type="match status" value="1"/>
</dbReference>
<dbReference type="PROSITE" id="PS50994">
    <property type="entry name" value="INTEGRASE"/>
    <property type="match status" value="1"/>
</dbReference>
<dbReference type="HOGENOM" id="CLU_020626_1_1_12"/>
<name>H9UHG6_SPIAZ</name>
<accession>H9UHG6</accession>
<dbReference type="Pfam" id="PF22483">
    <property type="entry name" value="Mu-transpos_C_2"/>
    <property type="match status" value="1"/>
</dbReference>
<dbReference type="PATRIC" id="fig|889378.3.peg.869"/>